<evidence type="ECO:0000313" key="3">
    <source>
        <dbReference type="Proteomes" id="UP000266673"/>
    </source>
</evidence>
<evidence type="ECO:0000313" key="2">
    <source>
        <dbReference type="EMBL" id="RIB21814.1"/>
    </source>
</evidence>
<proteinExistence type="predicted"/>
<dbReference type="InterPro" id="IPR011705">
    <property type="entry name" value="BACK"/>
</dbReference>
<keyword evidence="3" id="KW-1185">Reference proteome</keyword>
<dbReference type="Pfam" id="PF07534">
    <property type="entry name" value="TLD"/>
    <property type="match status" value="1"/>
</dbReference>
<name>A0A397VH61_9GLOM</name>
<dbReference type="AlphaFoldDB" id="A0A397VH61"/>
<dbReference type="Proteomes" id="UP000266673">
    <property type="component" value="Unassembled WGS sequence"/>
</dbReference>
<comment type="caution">
    <text evidence="2">The sequence shown here is derived from an EMBL/GenBank/DDBJ whole genome shotgun (WGS) entry which is preliminary data.</text>
</comment>
<accession>A0A397VH61</accession>
<reference evidence="2 3" key="1">
    <citation type="submission" date="2018-06" db="EMBL/GenBank/DDBJ databases">
        <title>Comparative genomics reveals the genomic features of Rhizophagus irregularis, R. cerebriforme, R. diaphanum and Gigaspora rosea, and their symbiotic lifestyle signature.</title>
        <authorList>
            <person name="Morin E."/>
            <person name="San Clemente H."/>
            <person name="Chen E.C.H."/>
            <person name="De La Providencia I."/>
            <person name="Hainaut M."/>
            <person name="Kuo A."/>
            <person name="Kohler A."/>
            <person name="Murat C."/>
            <person name="Tang N."/>
            <person name="Roy S."/>
            <person name="Loubradou J."/>
            <person name="Henrissat B."/>
            <person name="Grigoriev I.V."/>
            <person name="Corradi N."/>
            <person name="Roux C."/>
            <person name="Martin F.M."/>
        </authorList>
    </citation>
    <scope>NUCLEOTIDE SEQUENCE [LARGE SCALE GENOMIC DNA]</scope>
    <source>
        <strain evidence="2 3">DAOM 194757</strain>
    </source>
</reference>
<dbReference type="PROSITE" id="PS51886">
    <property type="entry name" value="TLDC"/>
    <property type="match status" value="1"/>
</dbReference>
<dbReference type="InterPro" id="IPR006571">
    <property type="entry name" value="TLDc_dom"/>
</dbReference>
<organism evidence="2 3">
    <name type="scientific">Gigaspora rosea</name>
    <dbReference type="NCBI Taxonomy" id="44941"/>
    <lineage>
        <taxon>Eukaryota</taxon>
        <taxon>Fungi</taxon>
        <taxon>Fungi incertae sedis</taxon>
        <taxon>Mucoromycota</taxon>
        <taxon>Glomeromycotina</taxon>
        <taxon>Glomeromycetes</taxon>
        <taxon>Diversisporales</taxon>
        <taxon>Gigasporaceae</taxon>
        <taxon>Gigaspora</taxon>
    </lineage>
</organism>
<sequence length="382" mass="44556">MVITCEFLFEELTKRLESYLIETKASWLRLHFSIIFQKSFQNNKFQELQNWCNDIIVKHPEMFFESKDFTSIQENALISIIKRDDLQMKETKIWKHVIEWGIAQNPGIPSNPKNWTNENFLTMKTVLENCLPHIRYFQISGSDVIDHLQPYQQIFDKNLWDDIIKRFLSSDRPVLSVILPPRVVLKQAFPPRTNEPFSMIINEAHAAEITSWIDKKADVYSAINSPYEFKLLLRGTRDGFTPASFWNLCDKQTNLVVVAKIKGTEEILGGYNPIGWDEPINPGVYKYCNESFIFSLKNGTIKNSILSRVKNPEYAIYNRSNCGPTFGGGFFLSHDLMLINPNKCWNHKASYEKRIRNAKYNSEGMSYFLVDEYEIFQISKKP</sequence>
<dbReference type="Pfam" id="PF07707">
    <property type="entry name" value="BACK"/>
    <property type="match status" value="1"/>
</dbReference>
<dbReference type="EMBL" id="QKWP01000339">
    <property type="protein sequence ID" value="RIB21814.1"/>
    <property type="molecule type" value="Genomic_DNA"/>
</dbReference>
<feature type="domain" description="TLDc" evidence="1">
    <location>
        <begin position="199"/>
        <end position="379"/>
    </location>
</feature>
<dbReference type="Gene3D" id="1.25.40.420">
    <property type="match status" value="1"/>
</dbReference>
<evidence type="ECO:0000259" key="1">
    <source>
        <dbReference type="PROSITE" id="PS51886"/>
    </source>
</evidence>
<dbReference type="PANTHER" id="PTHR45774">
    <property type="entry name" value="BTB/POZ DOMAIN-CONTAINING"/>
    <property type="match status" value="1"/>
</dbReference>
<protein>
    <recommendedName>
        <fullName evidence="1">TLDc domain-containing protein</fullName>
    </recommendedName>
</protein>
<gene>
    <name evidence="2" type="ORF">C2G38_2034071</name>
</gene>
<dbReference type="PANTHER" id="PTHR45774:SF3">
    <property type="entry name" value="BTB (POZ) DOMAIN-CONTAINING 2B-RELATED"/>
    <property type="match status" value="1"/>
</dbReference>
<dbReference type="OrthoDB" id="5430411at2759"/>